<organism evidence="1 2">
    <name type="scientific">Natrinema ejinorense</name>
    <dbReference type="NCBI Taxonomy" id="373386"/>
    <lineage>
        <taxon>Archaea</taxon>
        <taxon>Methanobacteriati</taxon>
        <taxon>Methanobacteriota</taxon>
        <taxon>Stenosarchaea group</taxon>
        <taxon>Halobacteria</taxon>
        <taxon>Halobacteriales</taxon>
        <taxon>Natrialbaceae</taxon>
        <taxon>Natrinema</taxon>
    </lineage>
</organism>
<dbReference type="Pfam" id="PF16868">
    <property type="entry name" value="NMT1_3"/>
    <property type="match status" value="1"/>
</dbReference>
<dbReference type="Gene3D" id="3.40.190.10">
    <property type="entry name" value="Periplasmic binding protein-like II"/>
    <property type="match status" value="2"/>
</dbReference>
<name>A0A2A5QZB1_9EURY</name>
<dbReference type="NCBIfam" id="TIGR02122">
    <property type="entry name" value="TRAP_TAXI"/>
    <property type="match status" value="1"/>
</dbReference>
<evidence type="ECO:0000313" key="2">
    <source>
        <dbReference type="Proteomes" id="UP000219689"/>
    </source>
</evidence>
<accession>A0A2A5QZB1</accession>
<proteinExistence type="predicted"/>
<protein>
    <submittedName>
        <fullName evidence="1">C4-dicarboxylate ABC transporter substrate-binding protein</fullName>
    </submittedName>
</protein>
<dbReference type="Proteomes" id="UP000219689">
    <property type="component" value="Unassembled WGS sequence"/>
</dbReference>
<comment type="caution">
    <text evidence="1">The sequence shown here is derived from an EMBL/GenBank/DDBJ whole genome shotgun (WGS) entry which is preliminary data.</text>
</comment>
<keyword evidence="2" id="KW-1185">Reference proteome</keyword>
<dbReference type="AlphaFoldDB" id="A0A2A5QZB1"/>
<dbReference type="EMBL" id="NXNI01000001">
    <property type="protein sequence ID" value="PCR92198.1"/>
    <property type="molecule type" value="Genomic_DNA"/>
</dbReference>
<reference evidence="1 2" key="1">
    <citation type="submission" date="2017-09" db="EMBL/GenBank/DDBJ databases">
        <title>Genome sequences of Natrinema ejinorence JCM 13890T.</title>
        <authorList>
            <person name="Roh S.W."/>
            <person name="Kim Y.B."/>
            <person name="Kim J.Y."/>
        </authorList>
    </citation>
    <scope>NUCLEOTIDE SEQUENCE [LARGE SCALE GENOMIC DNA]</scope>
    <source>
        <strain evidence="1 2">JCM 13890</strain>
    </source>
</reference>
<evidence type="ECO:0000313" key="1">
    <source>
        <dbReference type="EMBL" id="PCR92198.1"/>
    </source>
</evidence>
<dbReference type="SUPFAM" id="SSF53850">
    <property type="entry name" value="Periplasmic binding protein-like II"/>
    <property type="match status" value="1"/>
</dbReference>
<dbReference type="PANTHER" id="PTHR42941">
    <property type="entry name" value="SLL1037 PROTEIN"/>
    <property type="match status" value="1"/>
</dbReference>
<dbReference type="InterPro" id="IPR011852">
    <property type="entry name" value="TRAP_TAXI"/>
</dbReference>
<sequence>MYAMVDSSNQIGSRTNRRTLLAAGLGTTAALAGCLDSLDEGVSGGSSDDSQLTIVTASSETGTYAASQGIAATVDKNADDIDVEAQPSQGTEDNIGRLGRGEADIGMIQHRSAQKILNGDEPYGSLDYTPNQIFHYNDLPWLFVTNNDWTSIADIGSDARVSPTPGKSGTRETLTEALGTVTDDYEQISVSYGEQAGAMQEGQLDVGVVTISNFDFEASWIQEMKQTVDTRILEWPEDALSELEDNTGVPMEPIDMTRDSLSGYAHAPDEAMGVNIPYNFIVRNDHEYDYIYSFLETMYEYRESMKEDHPYLGYYMDDEWWTTRMYDDFPFHPAAADFYEEKGMWSDDFVRGEE</sequence>
<gene>
    <name evidence="1" type="ORF">CP557_17680</name>
</gene>
<dbReference type="PANTHER" id="PTHR42941:SF1">
    <property type="entry name" value="SLL1037 PROTEIN"/>
    <property type="match status" value="1"/>
</dbReference>